<accession>A0ABW1NJ56</accession>
<comment type="caution">
    <text evidence="5">The sequence shown here is derived from an EMBL/GenBank/DDBJ whole genome shotgun (WGS) entry which is preliminary data.</text>
</comment>
<dbReference type="PANTHER" id="PTHR42781">
    <property type="entry name" value="SPERMIDINE/PUTRESCINE IMPORT ATP-BINDING PROTEIN POTA"/>
    <property type="match status" value="1"/>
</dbReference>
<dbReference type="PROSITE" id="PS50893">
    <property type="entry name" value="ABC_TRANSPORTER_2"/>
    <property type="match status" value="1"/>
</dbReference>
<dbReference type="SMART" id="SM00382">
    <property type="entry name" value="AAA"/>
    <property type="match status" value="1"/>
</dbReference>
<name>A0ABW1NJ56_9ACTN</name>
<dbReference type="RefSeq" id="WP_380752883.1">
    <property type="nucleotide sequence ID" value="NZ_JBHSRF010000018.1"/>
</dbReference>
<dbReference type="PANTHER" id="PTHR42781:SF4">
    <property type="entry name" value="SPERMIDINE_PUTRESCINE IMPORT ATP-BINDING PROTEIN POTA"/>
    <property type="match status" value="1"/>
</dbReference>
<organism evidence="5 6">
    <name type="scientific">Sphaerisporangium aureirubrum</name>
    <dbReference type="NCBI Taxonomy" id="1544736"/>
    <lineage>
        <taxon>Bacteria</taxon>
        <taxon>Bacillati</taxon>
        <taxon>Actinomycetota</taxon>
        <taxon>Actinomycetes</taxon>
        <taxon>Streptosporangiales</taxon>
        <taxon>Streptosporangiaceae</taxon>
        <taxon>Sphaerisporangium</taxon>
    </lineage>
</organism>
<keyword evidence="2" id="KW-0547">Nucleotide-binding</keyword>
<evidence type="ECO:0000259" key="4">
    <source>
        <dbReference type="PROSITE" id="PS50893"/>
    </source>
</evidence>
<dbReference type="Gene3D" id="3.40.50.300">
    <property type="entry name" value="P-loop containing nucleotide triphosphate hydrolases"/>
    <property type="match status" value="1"/>
</dbReference>
<evidence type="ECO:0000256" key="2">
    <source>
        <dbReference type="ARBA" id="ARBA00022741"/>
    </source>
</evidence>
<dbReference type="Pfam" id="PF00005">
    <property type="entry name" value="ABC_tran"/>
    <property type="match status" value="1"/>
</dbReference>
<dbReference type="InterPro" id="IPR003593">
    <property type="entry name" value="AAA+_ATPase"/>
</dbReference>
<reference evidence="6" key="1">
    <citation type="journal article" date="2019" name="Int. J. Syst. Evol. Microbiol.">
        <title>The Global Catalogue of Microorganisms (GCM) 10K type strain sequencing project: providing services to taxonomists for standard genome sequencing and annotation.</title>
        <authorList>
            <consortium name="The Broad Institute Genomics Platform"/>
            <consortium name="The Broad Institute Genome Sequencing Center for Infectious Disease"/>
            <person name="Wu L."/>
            <person name="Ma J."/>
        </authorList>
    </citation>
    <scope>NUCLEOTIDE SEQUENCE [LARGE SCALE GENOMIC DNA]</scope>
    <source>
        <strain evidence="6">JCM 30346</strain>
    </source>
</reference>
<protein>
    <submittedName>
        <fullName evidence="5">ABC transporter ATP-binding protein</fullName>
    </submittedName>
</protein>
<sequence>MGESVVMDAHLVAEHPGFRLDLRITVRAGEVVALAGPEGAGKTTALRVMAGLDPPAGGHLTLDGVPMEAWPAGRRPVAMVPPDPLLFPHLSVLDNVAFGPRCHGASRPAARHTATVWLEQVGLTDHRHARPRDLTGGQAHRVALARALAVRPRLLLLDEPLSGPSSRPRARDLLRHHLAAFTGVCVLAVREPADASPLAARVLILHDGAALREEIPAGGGPP</sequence>
<dbReference type="SUPFAM" id="SSF52540">
    <property type="entry name" value="P-loop containing nucleoside triphosphate hydrolases"/>
    <property type="match status" value="1"/>
</dbReference>
<dbReference type="Proteomes" id="UP001596137">
    <property type="component" value="Unassembled WGS sequence"/>
</dbReference>
<dbReference type="InterPro" id="IPR050093">
    <property type="entry name" value="ABC_SmlMolc_Importer"/>
</dbReference>
<keyword evidence="6" id="KW-1185">Reference proteome</keyword>
<proteinExistence type="predicted"/>
<evidence type="ECO:0000313" key="5">
    <source>
        <dbReference type="EMBL" id="MFC6082567.1"/>
    </source>
</evidence>
<evidence type="ECO:0000256" key="3">
    <source>
        <dbReference type="ARBA" id="ARBA00022840"/>
    </source>
</evidence>
<keyword evidence="3 5" id="KW-0067">ATP-binding</keyword>
<dbReference type="InterPro" id="IPR003439">
    <property type="entry name" value="ABC_transporter-like_ATP-bd"/>
</dbReference>
<evidence type="ECO:0000313" key="6">
    <source>
        <dbReference type="Proteomes" id="UP001596137"/>
    </source>
</evidence>
<dbReference type="EMBL" id="JBHSRF010000018">
    <property type="protein sequence ID" value="MFC6082567.1"/>
    <property type="molecule type" value="Genomic_DNA"/>
</dbReference>
<dbReference type="GO" id="GO:0005524">
    <property type="term" value="F:ATP binding"/>
    <property type="evidence" value="ECO:0007669"/>
    <property type="project" value="UniProtKB-KW"/>
</dbReference>
<gene>
    <name evidence="5" type="ORF">ACFP1K_15475</name>
</gene>
<keyword evidence="1" id="KW-0813">Transport</keyword>
<feature type="domain" description="ABC transporter" evidence="4">
    <location>
        <begin position="4"/>
        <end position="221"/>
    </location>
</feature>
<evidence type="ECO:0000256" key="1">
    <source>
        <dbReference type="ARBA" id="ARBA00022448"/>
    </source>
</evidence>
<dbReference type="InterPro" id="IPR027417">
    <property type="entry name" value="P-loop_NTPase"/>
</dbReference>